<dbReference type="Proteomes" id="UP000229390">
    <property type="component" value="Unassembled WGS sequence"/>
</dbReference>
<dbReference type="EMBL" id="PEYE01000038">
    <property type="protein sequence ID" value="PIS38685.1"/>
    <property type="molecule type" value="Genomic_DNA"/>
</dbReference>
<feature type="transmembrane region" description="Helical" evidence="1">
    <location>
        <begin position="12"/>
        <end position="30"/>
    </location>
</feature>
<comment type="caution">
    <text evidence="2">The sequence shown here is derived from an EMBL/GenBank/DDBJ whole genome shotgun (WGS) entry which is preliminary data.</text>
</comment>
<keyword evidence="1" id="KW-0472">Membrane</keyword>
<reference evidence="3" key="1">
    <citation type="submission" date="2017-09" db="EMBL/GenBank/DDBJ databases">
        <title>Depth-based differentiation of microbial function through sediment-hosted aquifers and enrichment of novel symbionts in the deep terrestrial subsurface.</title>
        <authorList>
            <person name="Probst A.J."/>
            <person name="Ladd B."/>
            <person name="Jarett J.K."/>
            <person name="Geller-Mcgrath D.E."/>
            <person name="Sieber C.M.K."/>
            <person name="Emerson J.B."/>
            <person name="Anantharaman K."/>
            <person name="Thomas B.C."/>
            <person name="Malmstrom R."/>
            <person name="Stieglmeier M."/>
            <person name="Klingl A."/>
            <person name="Woyke T."/>
            <person name="Ryan C.M."/>
            <person name="Banfield J.F."/>
        </authorList>
    </citation>
    <scope>NUCLEOTIDE SEQUENCE [LARGE SCALE GENOMIC DNA]</scope>
</reference>
<name>A0A2M6T0J2_9BACT</name>
<gene>
    <name evidence="2" type="ORF">COT34_02385</name>
</gene>
<sequence length="354" mass="39845">MKSSILKNKFKLFLAFSLFIFLIIGFNLFLSEHIKFYVLDLRRSFVDEQKNIRYNKLETALAQEREPINCKKQVEISLPAGITFELGPNEFELPIGEAVDETGAMGERIKNELENIIGAIDEEIVAAEKIVEYAGECSLTNCSTSGCHNEEQDCNPHLCIIDDPLSGICFDKCTVCIRPHCGGQACPHGNEISAELAAAQAASGRIGASQQKIENEFTKKEHRPIGQWWCNCLLSVLQCAPTPGECRSTVQLILDKLEKSRSGDYEFFNLIPPEFRWNHKPLGLNDCLIKPEDSEAVLRGEKTFHFLSSCRQSLENGFLDECYGQAECENEVSSGRQPPPDWNCPRLDNYYCCE</sequence>
<organism evidence="2 3">
    <name type="scientific">Candidatus Nealsonbacteria bacterium CG08_land_8_20_14_0_20_43_11</name>
    <dbReference type="NCBI Taxonomy" id="1974706"/>
    <lineage>
        <taxon>Bacteria</taxon>
        <taxon>Candidatus Nealsoniibacteriota</taxon>
    </lineage>
</organism>
<evidence type="ECO:0000256" key="1">
    <source>
        <dbReference type="SAM" id="Phobius"/>
    </source>
</evidence>
<keyword evidence="1" id="KW-0812">Transmembrane</keyword>
<dbReference type="AlphaFoldDB" id="A0A2M6T0J2"/>
<keyword evidence="1" id="KW-1133">Transmembrane helix</keyword>
<evidence type="ECO:0000313" key="3">
    <source>
        <dbReference type="Proteomes" id="UP000229390"/>
    </source>
</evidence>
<accession>A0A2M6T0J2</accession>
<protein>
    <submittedName>
        <fullName evidence="2">Uncharacterized protein</fullName>
    </submittedName>
</protein>
<evidence type="ECO:0000313" key="2">
    <source>
        <dbReference type="EMBL" id="PIS38685.1"/>
    </source>
</evidence>
<proteinExistence type="predicted"/>